<protein>
    <submittedName>
        <fullName evidence="5">3-keto-5-aminohexanoate cleavage protein</fullName>
    </submittedName>
</protein>
<sequence length="315" mass="34489">MTNTANPLKGKVVITCALTGSIHTPTMSPHLPITPDEIVAEAVKATEAGAAILHLHARDPATGKPDQTPEGFARFLPRIKQLTNAALNLTTGGSPYMTVEERVRPAAQFKPEVASLNMGSMNFGLFHLADKFETYKHDWEKPFLESTKDLVFRNSFKDIEYVLSTCYENDTRFEFECYDISHLYNLAHFVERGLVKPPFFVQSVFGLLGGIGTHPEDVQHMKRTADRLFGDAYRWSVLGAGSAQLRIAAQAAALGGNVRVGLEDSLWAGKGKLAESSADQVTMVRKIIEGLGLEVATPDEARKILSLKGADKVAF</sequence>
<dbReference type="Pfam" id="PF05853">
    <property type="entry name" value="BKACE"/>
    <property type="match status" value="1"/>
</dbReference>
<evidence type="ECO:0000313" key="6">
    <source>
        <dbReference type="Proteomes" id="UP001385499"/>
    </source>
</evidence>
<evidence type="ECO:0000256" key="3">
    <source>
        <dbReference type="ARBA" id="ARBA00022723"/>
    </source>
</evidence>
<dbReference type="InterPro" id="IPR013785">
    <property type="entry name" value="Aldolase_TIM"/>
</dbReference>
<gene>
    <name evidence="5" type="ORF">V6575_03885</name>
</gene>
<dbReference type="InterPro" id="IPR008567">
    <property type="entry name" value="BKACE"/>
</dbReference>
<dbReference type="Proteomes" id="UP001385499">
    <property type="component" value="Unassembled WGS sequence"/>
</dbReference>
<accession>A0ABU8TGE8</accession>
<dbReference type="EMBL" id="JBAKIA010000002">
    <property type="protein sequence ID" value="MEJ8473215.1"/>
    <property type="molecule type" value="Genomic_DNA"/>
</dbReference>
<comment type="cofactor">
    <cofactor evidence="1">
        <name>Zn(2+)</name>
        <dbReference type="ChEBI" id="CHEBI:29105"/>
    </cofactor>
</comment>
<comment type="caution">
    <text evidence="5">The sequence shown here is derived from an EMBL/GenBank/DDBJ whole genome shotgun (WGS) entry which is preliminary data.</text>
</comment>
<dbReference type="PANTHER" id="PTHR37418">
    <property type="entry name" value="3-KETO-5-AMINOHEXANOATE CLEAVAGE ENZYME-RELATED"/>
    <property type="match status" value="1"/>
</dbReference>
<organism evidence="5 6">
    <name type="scientific">Roseibium algae</name>
    <dbReference type="NCBI Taxonomy" id="3123038"/>
    <lineage>
        <taxon>Bacteria</taxon>
        <taxon>Pseudomonadati</taxon>
        <taxon>Pseudomonadota</taxon>
        <taxon>Alphaproteobacteria</taxon>
        <taxon>Hyphomicrobiales</taxon>
        <taxon>Stappiaceae</taxon>
        <taxon>Roseibium</taxon>
    </lineage>
</organism>
<reference evidence="5 6" key="1">
    <citation type="submission" date="2024-02" db="EMBL/GenBank/DDBJ databases">
        <title>Roseibium algae sp. nov., isolated from marine alga (Grateloupia sp.), showing potential in myo-inositol conversion.</title>
        <authorList>
            <person name="Wang Y."/>
        </authorList>
    </citation>
    <scope>NUCLEOTIDE SEQUENCE [LARGE SCALE GENOMIC DNA]</scope>
    <source>
        <strain evidence="5 6">H3510</strain>
    </source>
</reference>
<evidence type="ECO:0000256" key="2">
    <source>
        <dbReference type="ARBA" id="ARBA00022679"/>
    </source>
</evidence>
<dbReference type="Gene3D" id="3.20.20.70">
    <property type="entry name" value="Aldolase class I"/>
    <property type="match status" value="1"/>
</dbReference>
<evidence type="ECO:0000256" key="1">
    <source>
        <dbReference type="ARBA" id="ARBA00001947"/>
    </source>
</evidence>
<keyword evidence="6" id="KW-1185">Reference proteome</keyword>
<name>A0ABU8TGE8_9HYPH</name>
<proteinExistence type="predicted"/>
<evidence type="ECO:0000256" key="4">
    <source>
        <dbReference type="ARBA" id="ARBA00022833"/>
    </source>
</evidence>
<keyword evidence="3" id="KW-0479">Metal-binding</keyword>
<dbReference type="PANTHER" id="PTHR37418:SF2">
    <property type="entry name" value="3-KETO-5-AMINOHEXANOATE CLEAVAGE ENZYME"/>
    <property type="match status" value="1"/>
</dbReference>
<evidence type="ECO:0000313" key="5">
    <source>
        <dbReference type="EMBL" id="MEJ8473215.1"/>
    </source>
</evidence>
<keyword evidence="4" id="KW-0862">Zinc</keyword>
<keyword evidence="2" id="KW-0808">Transferase</keyword>